<proteinExistence type="predicted"/>
<name>A0A4R6UH38_9PSEU</name>
<evidence type="ECO:0000259" key="3">
    <source>
        <dbReference type="Pfam" id="PF20171"/>
    </source>
</evidence>
<organism evidence="4 5">
    <name type="scientific">Actinomycetospora succinea</name>
    <dbReference type="NCBI Taxonomy" id="663603"/>
    <lineage>
        <taxon>Bacteria</taxon>
        <taxon>Bacillati</taxon>
        <taxon>Actinomycetota</taxon>
        <taxon>Actinomycetes</taxon>
        <taxon>Pseudonocardiales</taxon>
        <taxon>Pseudonocardiaceae</taxon>
        <taxon>Actinomycetospora</taxon>
    </lineage>
</organism>
<comment type="caution">
    <text evidence="4">The sequence shown here is derived from an EMBL/GenBank/DDBJ whole genome shotgun (WGS) entry which is preliminary data.</text>
</comment>
<dbReference type="EMBL" id="SNYO01000017">
    <property type="protein sequence ID" value="TDQ46161.1"/>
    <property type="molecule type" value="Genomic_DNA"/>
</dbReference>
<evidence type="ECO:0000259" key="2">
    <source>
        <dbReference type="Pfam" id="PF10128"/>
    </source>
</evidence>
<dbReference type="Proteomes" id="UP000295705">
    <property type="component" value="Unassembled WGS sequence"/>
</dbReference>
<evidence type="ECO:0000256" key="1">
    <source>
        <dbReference type="SAM" id="MobiDB-lite"/>
    </source>
</evidence>
<dbReference type="PANTHER" id="PTHR38658">
    <property type="entry name" value="OXPP CYCLE PROTEIN OPCA-RELATED"/>
    <property type="match status" value="1"/>
</dbReference>
<evidence type="ECO:0000313" key="5">
    <source>
        <dbReference type="Proteomes" id="UP000295705"/>
    </source>
</evidence>
<dbReference type="AlphaFoldDB" id="A0A4R6UH38"/>
<dbReference type="Pfam" id="PF20171">
    <property type="entry name" value="OpcA_G6PD_C"/>
    <property type="match status" value="1"/>
</dbReference>
<evidence type="ECO:0000313" key="4">
    <source>
        <dbReference type="EMBL" id="TDQ46161.1"/>
    </source>
</evidence>
<protein>
    <submittedName>
        <fullName evidence="4">Glucose-6-phosphate dehydrogenase assembly protein OpcA</fullName>
    </submittedName>
</protein>
<accession>A0A4R6UH38</accession>
<feature type="domain" description="Glucose-6-phosphate dehydrogenase assembly protein OpcA C-terminal" evidence="3">
    <location>
        <begin position="166"/>
        <end position="301"/>
    </location>
</feature>
<keyword evidence="5" id="KW-1185">Reference proteome</keyword>
<dbReference type="OrthoDB" id="128564at2"/>
<dbReference type="Pfam" id="PF10128">
    <property type="entry name" value="OpcA_G6PD_assem"/>
    <property type="match status" value="1"/>
</dbReference>
<gene>
    <name evidence="4" type="ORF">EV188_1176</name>
</gene>
<sequence length="321" mass="33962">MIVDLPSTDTSAVNRTMVDLRESAGAVALGRVLTLIIITEDGPEAEAAIQAANDASREHPCRVLVLARGVRRAASRLDAQIRIGGDAGASEVIVLRMYGPLADQGGAIVVPLLLPDAPIVAWWPGEAPAVPAEDPVGGVAGRRITDVSGAKSPSKALGKLRQRYHPGDTDLAWSRITSWRALLTAALDQPPHERITGATVSGAPDSASTDLLAGWLSSRLHCPVARKNEDVPGGQGGQIAAVRLERASGPVELRRLDAKSAVLSQPGQPDRRVALSRRTIRECLAEELRRLDPDDIFAEALEASQNKPAGRTRSSARKVTA</sequence>
<feature type="domain" description="Glucose-6-phosphate dehydrogenase assembly protein OpcA N-terminal" evidence="2">
    <location>
        <begin position="52"/>
        <end position="162"/>
    </location>
</feature>
<dbReference type="RefSeq" id="WP_133830206.1">
    <property type="nucleotide sequence ID" value="NZ_BAABHR010000035.1"/>
</dbReference>
<dbReference type="InterPro" id="IPR046802">
    <property type="entry name" value="OpcA_G6PD_C"/>
</dbReference>
<dbReference type="PANTHER" id="PTHR38658:SF1">
    <property type="entry name" value="OXPP CYCLE PROTEIN OPCA-RELATED"/>
    <property type="match status" value="1"/>
</dbReference>
<dbReference type="InterPro" id="IPR004555">
    <property type="entry name" value="G6PDH_assembly_OpcA"/>
</dbReference>
<feature type="region of interest" description="Disordered" evidence="1">
    <location>
        <begin position="301"/>
        <end position="321"/>
    </location>
</feature>
<reference evidence="4 5" key="1">
    <citation type="submission" date="2019-03" db="EMBL/GenBank/DDBJ databases">
        <title>Genomic Encyclopedia of Type Strains, Phase IV (KMG-IV): sequencing the most valuable type-strain genomes for metagenomic binning, comparative biology and taxonomic classification.</title>
        <authorList>
            <person name="Goeker M."/>
        </authorList>
    </citation>
    <scope>NUCLEOTIDE SEQUENCE [LARGE SCALE GENOMIC DNA]</scope>
    <source>
        <strain evidence="4 5">DSM 45775</strain>
    </source>
</reference>
<dbReference type="InterPro" id="IPR046801">
    <property type="entry name" value="OpcA_G6PD_N"/>
</dbReference>